<organism evidence="4 5">
    <name type="scientific">Steinernema glaseri</name>
    <dbReference type="NCBI Taxonomy" id="37863"/>
    <lineage>
        <taxon>Eukaryota</taxon>
        <taxon>Metazoa</taxon>
        <taxon>Ecdysozoa</taxon>
        <taxon>Nematoda</taxon>
        <taxon>Chromadorea</taxon>
        <taxon>Rhabditida</taxon>
        <taxon>Tylenchina</taxon>
        <taxon>Panagrolaimomorpha</taxon>
        <taxon>Strongyloidoidea</taxon>
        <taxon>Steinernematidae</taxon>
        <taxon>Steinernema</taxon>
    </lineage>
</organism>
<dbReference type="Proteomes" id="UP000095287">
    <property type="component" value="Unplaced"/>
</dbReference>
<dbReference type="InterPro" id="IPR036529">
    <property type="entry name" value="KIX_dom_sf"/>
</dbReference>
<feature type="compositionally biased region" description="Basic and acidic residues" evidence="2">
    <location>
        <begin position="108"/>
        <end position="124"/>
    </location>
</feature>
<dbReference type="Pfam" id="PF02172">
    <property type="entry name" value="KIX"/>
    <property type="match status" value="1"/>
</dbReference>
<dbReference type="AlphaFoldDB" id="A0A1I8A8K3"/>
<dbReference type="GO" id="GO:0006355">
    <property type="term" value="P:regulation of DNA-templated transcription"/>
    <property type="evidence" value="ECO:0007669"/>
    <property type="project" value="InterPro"/>
</dbReference>
<accession>A0A1I8A8K3</accession>
<dbReference type="PROSITE" id="PS50952">
    <property type="entry name" value="KIX"/>
    <property type="match status" value="1"/>
</dbReference>
<evidence type="ECO:0000313" key="4">
    <source>
        <dbReference type="Proteomes" id="UP000095287"/>
    </source>
</evidence>
<evidence type="ECO:0000256" key="1">
    <source>
        <dbReference type="ARBA" id="ARBA00023242"/>
    </source>
</evidence>
<keyword evidence="4" id="KW-1185">Reference proteome</keyword>
<proteinExistence type="predicted"/>
<evidence type="ECO:0000256" key="2">
    <source>
        <dbReference type="SAM" id="MobiDB-lite"/>
    </source>
</evidence>
<reference evidence="5" key="1">
    <citation type="submission" date="2016-11" db="UniProtKB">
        <authorList>
            <consortium name="WormBaseParasite"/>
        </authorList>
    </citation>
    <scope>IDENTIFICATION</scope>
</reference>
<evidence type="ECO:0000259" key="3">
    <source>
        <dbReference type="PROSITE" id="PS50952"/>
    </source>
</evidence>
<feature type="compositionally biased region" description="Polar residues" evidence="2">
    <location>
        <begin position="89"/>
        <end position="98"/>
    </location>
</feature>
<dbReference type="WBParaSite" id="L893_g33761.t1">
    <property type="protein sequence ID" value="L893_g33761.t1"/>
    <property type="gene ID" value="L893_g33761"/>
</dbReference>
<dbReference type="Gene3D" id="1.10.246.20">
    <property type="entry name" value="Coactivator CBP, KIX domain"/>
    <property type="match status" value="1"/>
</dbReference>
<feature type="region of interest" description="Disordered" evidence="2">
    <location>
        <begin position="89"/>
        <end position="136"/>
    </location>
</feature>
<protein>
    <submittedName>
        <fullName evidence="5">KIX domain-containing protein</fullName>
    </submittedName>
</protein>
<sequence>MVLAIYPSPDIVRTEDEQIGKLWEYAGDLEEEIFATSNRRDEYYQRLAKKVYELQRKIKERSDRRIARRIRAGETITITPCPFRIQLYSTAPSTSTIKQEPENNEGDADSRKRKTDEESEEGKLGTKKPKTEEEET</sequence>
<dbReference type="SUPFAM" id="SSF47040">
    <property type="entry name" value="Kix domain of CBP (creb binding protein)"/>
    <property type="match status" value="1"/>
</dbReference>
<keyword evidence="1" id="KW-0539">Nucleus</keyword>
<name>A0A1I8A8K3_9BILA</name>
<dbReference type="GO" id="GO:0003712">
    <property type="term" value="F:transcription coregulator activity"/>
    <property type="evidence" value="ECO:0007669"/>
    <property type="project" value="InterPro"/>
</dbReference>
<feature type="domain" description="KIX" evidence="3">
    <location>
        <begin position="1"/>
        <end position="59"/>
    </location>
</feature>
<evidence type="ECO:0000313" key="5">
    <source>
        <dbReference type="WBParaSite" id="L893_g33761.t1"/>
    </source>
</evidence>
<dbReference type="InterPro" id="IPR003101">
    <property type="entry name" value="KIX_dom"/>
</dbReference>